<dbReference type="Proteomes" id="UP000196573">
    <property type="component" value="Unassembled WGS sequence"/>
</dbReference>
<name>A0A1X7AGF7_9GAMM</name>
<dbReference type="RefSeq" id="WP_087107684.1">
    <property type="nucleotide sequence ID" value="NZ_CBCSCN010000001.1"/>
</dbReference>
<dbReference type="CDD" id="cd17470">
    <property type="entry name" value="T3SS_Flik_C"/>
    <property type="match status" value="1"/>
</dbReference>
<dbReference type="PANTHER" id="PTHR37533">
    <property type="entry name" value="FLAGELLAR HOOK-LENGTH CONTROL PROTEIN"/>
    <property type="match status" value="1"/>
</dbReference>
<dbReference type="Gene3D" id="3.30.750.140">
    <property type="match status" value="1"/>
</dbReference>
<evidence type="ECO:0000256" key="1">
    <source>
        <dbReference type="SAM" id="MobiDB-lite"/>
    </source>
</evidence>
<evidence type="ECO:0000313" key="4">
    <source>
        <dbReference type="Proteomes" id="UP000196573"/>
    </source>
</evidence>
<accession>A0A1X7AGF7</accession>
<dbReference type="InterPro" id="IPR038610">
    <property type="entry name" value="FliK-like_C_sf"/>
</dbReference>
<dbReference type="InterPro" id="IPR021136">
    <property type="entry name" value="Flagellar_hook_control-like_C"/>
</dbReference>
<feature type="domain" description="Flagellar hook-length control protein-like C-terminal" evidence="2">
    <location>
        <begin position="303"/>
        <end position="383"/>
    </location>
</feature>
<keyword evidence="3" id="KW-0966">Cell projection</keyword>
<sequence>MEGSAAPATLPTVALPMGSAVLNLQHASTSSAFSSNLPQSLPQAMALPARVSSLRTAPAQQGLTFLPDSLLQDQELLQQLLTAEGQGSEGFPVFANILSTAINPQLSASSTASELELASGIAVVSHPIDRSLNGRAVLPITGLPTGQPVYKSLTATESVHSLLAQDVEQQASRSQSLPLQNQQPLEMVKSDSQTYQPAVEVSQQLRTLEPLTVLKTPITVDPEFQEFNELIKTTNQQPQLRAEQSLQNPSLQNHGLSQVRSDSPLSPQTSVESAEALKLLANPTRSFQEQLSGQAIKGEQMGERLMVMLNKDQRQATLRMDPPELGQLKIMLKVDGDQVAVQFQAGNAQLRDMLNQQVDRLRQFFDQQQMNLVNVDISHERSMGEGRGGEELLSSRESNITDTSMMESQISALATPSQATGLLDIYA</sequence>
<reference evidence="3 4" key="1">
    <citation type="submission" date="2017-03" db="EMBL/GenBank/DDBJ databases">
        <authorList>
            <person name="Afonso C.L."/>
            <person name="Miller P.J."/>
            <person name="Scott M.A."/>
            <person name="Spackman E."/>
            <person name="Goraichik I."/>
            <person name="Dimitrov K.M."/>
            <person name="Suarez D.L."/>
            <person name="Swayne D.E."/>
        </authorList>
    </citation>
    <scope>NUCLEOTIDE SEQUENCE [LARGE SCALE GENOMIC DNA]</scope>
    <source>
        <strain evidence="3">SB41UT1</strain>
    </source>
</reference>
<dbReference type="EMBL" id="FWPT01000002">
    <property type="protein sequence ID" value="SMA39842.1"/>
    <property type="molecule type" value="Genomic_DNA"/>
</dbReference>
<evidence type="ECO:0000313" key="3">
    <source>
        <dbReference type="EMBL" id="SMA39842.1"/>
    </source>
</evidence>
<keyword evidence="4" id="KW-1185">Reference proteome</keyword>
<organism evidence="3 4">
    <name type="scientific">Parendozoicomonas haliclonae</name>
    <dbReference type="NCBI Taxonomy" id="1960125"/>
    <lineage>
        <taxon>Bacteria</taxon>
        <taxon>Pseudomonadati</taxon>
        <taxon>Pseudomonadota</taxon>
        <taxon>Gammaproteobacteria</taxon>
        <taxon>Oceanospirillales</taxon>
        <taxon>Endozoicomonadaceae</taxon>
        <taxon>Parendozoicomonas</taxon>
    </lineage>
</organism>
<proteinExistence type="predicted"/>
<dbReference type="Pfam" id="PF02120">
    <property type="entry name" value="Flg_hook"/>
    <property type="match status" value="1"/>
</dbReference>
<protein>
    <submittedName>
        <fullName evidence="3">Flagellar hook-length control protein FliK</fullName>
    </submittedName>
</protein>
<keyword evidence="3" id="KW-0969">Cilium</keyword>
<gene>
    <name evidence="3" type="ORF">EHSB41UT_01103</name>
</gene>
<feature type="region of interest" description="Disordered" evidence="1">
    <location>
        <begin position="250"/>
        <end position="270"/>
    </location>
</feature>
<dbReference type="AlphaFoldDB" id="A0A1X7AGF7"/>
<dbReference type="InterPro" id="IPR052563">
    <property type="entry name" value="FliK"/>
</dbReference>
<keyword evidence="3" id="KW-0282">Flagellum</keyword>
<evidence type="ECO:0000259" key="2">
    <source>
        <dbReference type="Pfam" id="PF02120"/>
    </source>
</evidence>
<dbReference type="OrthoDB" id="1792985at2"/>
<dbReference type="PANTHER" id="PTHR37533:SF2">
    <property type="entry name" value="FLAGELLAR HOOK-LENGTH CONTROL PROTEIN"/>
    <property type="match status" value="1"/>
</dbReference>